<keyword evidence="1" id="KW-0472">Membrane</keyword>
<dbReference type="AlphaFoldDB" id="A0ABD0VFH8"/>
<evidence type="ECO:0000313" key="3">
    <source>
        <dbReference type="Proteomes" id="UP001552299"/>
    </source>
</evidence>
<organism evidence="2 3">
    <name type="scientific">Dendrobium thyrsiflorum</name>
    <name type="common">Pinecone-like raceme dendrobium</name>
    <name type="synonym">Orchid</name>
    <dbReference type="NCBI Taxonomy" id="117978"/>
    <lineage>
        <taxon>Eukaryota</taxon>
        <taxon>Viridiplantae</taxon>
        <taxon>Streptophyta</taxon>
        <taxon>Embryophyta</taxon>
        <taxon>Tracheophyta</taxon>
        <taxon>Spermatophyta</taxon>
        <taxon>Magnoliopsida</taxon>
        <taxon>Liliopsida</taxon>
        <taxon>Asparagales</taxon>
        <taxon>Orchidaceae</taxon>
        <taxon>Epidendroideae</taxon>
        <taxon>Malaxideae</taxon>
        <taxon>Dendrobiinae</taxon>
        <taxon>Dendrobium</taxon>
    </lineage>
</organism>
<proteinExistence type="predicted"/>
<accession>A0ABD0VFH8</accession>
<name>A0ABD0VFH8_DENTH</name>
<evidence type="ECO:0000256" key="1">
    <source>
        <dbReference type="SAM" id="Phobius"/>
    </source>
</evidence>
<evidence type="ECO:0000313" key="2">
    <source>
        <dbReference type="EMBL" id="KAL0921357.1"/>
    </source>
</evidence>
<sequence>MRAQMLGFRLLVGSRDEFGSREGKCRRRSGLASAVGVVASAAVEDEEVRVADDDRGIYSICQKRRCCSGIPGIPGFDEYERLTYAPQQMWFSSRENHKLVYLLPFASSFGGLDEGVDAGDLNPLDGTASDPAIFGLVGSGLLHSFRLQTQAMGNMLPNAEFPEVGRFKVVLLWLVVEELYAASTQLVRINFNSTSYEAQRVALRCYGLPERTLWHPPIARALVLESSLSFSVPFPTQTYSRTLTAGDISCEPRGSSYTFRLLEEIWTIDLRIRGQDLIFLLLGSALYFNSVAQFFVRLYWSR</sequence>
<keyword evidence="1" id="KW-1133">Transmembrane helix</keyword>
<reference evidence="2 3" key="1">
    <citation type="journal article" date="2024" name="Plant Biotechnol. J.">
        <title>Dendrobium thyrsiflorum genome and its molecular insights into genes involved in important horticultural traits.</title>
        <authorList>
            <person name="Chen B."/>
            <person name="Wang J.Y."/>
            <person name="Zheng P.J."/>
            <person name="Li K.L."/>
            <person name="Liang Y.M."/>
            <person name="Chen X.F."/>
            <person name="Zhang C."/>
            <person name="Zhao X."/>
            <person name="He X."/>
            <person name="Zhang G.Q."/>
            <person name="Liu Z.J."/>
            <person name="Xu Q."/>
        </authorList>
    </citation>
    <scope>NUCLEOTIDE SEQUENCE [LARGE SCALE GENOMIC DNA]</scope>
    <source>
        <strain evidence="2">GZMU011</strain>
    </source>
</reference>
<dbReference type="EMBL" id="JANQDX010000007">
    <property type="protein sequence ID" value="KAL0921357.1"/>
    <property type="molecule type" value="Genomic_DNA"/>
</dbReference>
<keyword evidence="1" id="KW-0812">Transmembrane</keyword>
<gene>
    <name evidence="2" type="ORF">M5K25_008421</name>
</gene>
<dbReference type="Proteomes" id="UP001552299">
    <property type="component" value="Unassembled WGS sequence"/>
</dbReference>
<keyword evidence="3" id="KW-1185">Reference proteome</keyword>
<comment type="caution">
    <text evidence="2">The sequence shown here is derived from an EMBL/GenBank/DDBJ whole genome shotgun (WGS) entry which is preliminary data.</text>
</comment>
<protein>
    <submittedName>
        <fullName evidence="2">Uncharacterized protein</fullName>
    </submittedName>
</protein>
<feature type="transmembrane region" description="Helical" evidence="1">
    <location>
        <begin position="277"/>
        <end position="300"/>
    </location>
</feature>